<gene>
    <name evidence="2" type="ORF">GCM10009827_072360</name>
</gene>
<evidence type="ECO:0000313" key="3">
    <source>
        <dbReference type="Proteomes" id="UP001501470"/>
    </source>
</evidence>
<accession>A0ABP4MEE8</accession>
<protein>
    <submittedName>
        <fullName evidence="2">Uncharacterized protein</fullName>
    </submittedName>
</protein>
<name>A0ABP4MEE8_9ACTN</name>
<evidence type="ECO:0000313" key="2">
    <source>
        <dbReference type="EMBL" id="GAA1542340.1"/>
    </source>
</evidence>
<keyword evidence="3" id="KW-1185">Reference proteome</keyword>
<comment type="caution">
    <text evidence="2">The sequence shown here is derived from an EMBL/GenBank/DDBJ whole genome shotgun (WGS) entry which is preliminary data.</text>
</comment>
<dbReference type="EMBL" id="BAAAQD010000016">
    <property type="protein sequence ID" value="GAA1542340.1"/>
    <property type="molecule type" value="Genomic_DNA"/>
</dbReference>
<organism evidence="2 3">
    <name type="scientific">Dactylosporangium maewongense</name>
    <dbReference type="NCBI Taxonomy" id="634393"/>
    <lineage>
        <taxon>Bacteria</taxon>
        <taxon>Bacillati</taxon>
        <taxon>Actinomycetota</taxon>
        <taxon>Actinomycetes</taxon>
        <taxon>Micromonosporales</taxon>
        <taxon>Micromonosporaceae</taxon>
        <taxon>Dactylosporangium</taxon>
    </lineage>
</organism>
<dbReference type="Proteomes" id="UP001501470">
    <property type="component" value="Unassembled WGS sequence"/>
</dbReference>
<feature type="region of interest" description="Disordered" evidence="1">
    <location>
        <begin position="36"/>
        <end position="57"/>
    </location>
</feature>
<sequence>MRDTDATDARSGNPADTSMIGVPIYLAGYPTAITPNVSTWAGTPRRGGPLPLRQGTV</sequence>
<reference evidence="3" key="1">
    <citation type="journal article" date="2019" name="Int. J. Syst. Evol. Microbiol.">
        <title>The Global Catalogue of Microorganisms (GCM) 10K type strain sequencing project: providing services to taxonomists for standard genome sequencing and annotation.</title>
        <authorList>
            <consortium name="The Broad Institute Genomics Platform"/>
            <consortium name="The Broad Institute Genome Sequencing Center for Infectious Disease"/>
            <person name="Wu L."/>
            <person name="Ma J."/>
        </authorList>
    </citation>
    <scope>NUCLEOTIDE SEQUENCE [LARGE SCALE GENOMIC DNA]</scope>
    <source>
        <strain evidence="3">JCM 15933</strain>
    </source>
</reference>
<proteinExistence type="predicted"/>
<evidence type="ECO:0000256" key="1">
    <source>
        <dbReference type="SAM" id="MobiDB-lite"/>
    </source>
</evidence>